<dbReference type="AlphaFoldDB" id="A0AA41VC65"/>
<sequence>MNNEELLDEMDFIMDKEELMDEMEFIIDNLELLGEMEFIMNNGELEVMDGMDETPCFPETITYFLLHSIPEETETSFATRIKKDLKNEQRLTIFHSLYIEGEQQKKTSTRLGAKGNTTIFRKECEGKNLPVDVSFQKPTRVSVTSTMTHKHKSTFRSFEYLQINCS</sequence>
<organism evidence="1 2">
    <name type="scientific">Papaver nudicaule</name>
    <name type="common">Iceland poppy</name>
    <dbReference type="NCBI Taxonomy" id="74823"/>
    <lineage>
        <taxon>Eukaryota</taxon>
        <taxon>Viridiplantae</taxon>
        <taxon>Streptophyta</taxon>
        <taxon>Embryophyta</taxon>
        <taxon>Tracheophyta</taxon>
        <taxon>Spermatophyta</taxon>
        <taxon>Magnoliopsida</taxon>
        <taxon>Ranunculales</taxon>
        <taxon>Papaveraceae</taxon>
        <taxon>Papaveroideae</taxon>
        <taxon>Papaver</taxon>
    </lineage>
</organism>
<protein>
    <submittedName>
        <fullName evidence="1">Uncharacterized protein</fullName>
    </submittedName>
</protein>
<proteinExistence type="predicted"/>
<evidence type="ECO:0000313" key="2">
    <source>
        <dbReference type="Proteomes" id="UP001177140"/>
    </source>
</evidence>
<comment type="caution">
    <text evidence="1">The sequence shown here is derived from an EMBL/GenBank/DDBJ whole genome shotgun (WGS) entry which is preliminary data.</text>
</comment>
<reference evidence="1" key="1">
    <citation type="submission" date="2022-03" db="EMBL/GenBank/DDBJ databases">
        <title>A functionally conserved STORR gene fusion in Papaver species that diverged 16.8 million years ago.</title>
        <authorList>
            <person name="Catania T."/>
        </authorList>
    </citation>
    <scope>NUCLEOTIDE SEQUENCE</scope>
    <source>
        <strain evidence="1">S-191538</strain>
    </source>
</reference>
<keyword evidence="2" id="KW-1185">Reference proteome</keyword>
<accession>A0AA41VC65</accession>
<dbReference type="Proteomes" id="UP001177140">
    <property type="component" value="Unassembled WGS sequence"/>
</dbReference>
<evidence type="ECO:0000313" key="1">
    <source>
        <dbReference type="EMBL" id="MCL7037308.1"/>
    </source>
</evidence>
<name>A0AA41VC65_PAPNU</name>
<gene>
    <name evidence="1" type="ORF">MKW94_014003</name>
</gene>
<dbReference type="EMBL" id="JAJJMA010177692">
    <property type="protein sequence ID" value="MCL7037308.1"/>
    <property type="molecule type" value="Genomic_DNA"/>
</dbReference>